<dbReference type="Proteomes" id="UP000755104">
    <property type="component" value="Unassembled WGS sequence"/>
</dbReference>
<evidence type="ECO:0000313" key="2">
    <source>
        <dbReference type="Proteomes" id="UP000755104"/>
    </source>
</evidence>
<dbReference type="Gene3D" id="1.10.490.110">
    <property type="entry name" value="Uncharacterized conserved protein DUF2267"/>
    <property type="match status" value="1"/>
</dbReference>
<sequence>MTVPSDYLYADRDFRSFMERAKEKTDLPTTNMAWGVVLGVFEVFRRRLDAVQRLAFASALPPTLRAIFCEAGAPTKQPVPFANKDALTCEVQEFHRDHQFASDTAIDDVASALAEFVDLRRFRSVLDDIGPGAVDYWSAVFSDELIG</sequence>
<accession>A0ABS7JBZ4</accession>
<dbReference type="RefSeq" id="WP_221557797.1">
    <property type="nucleotide sequence ID" value="NZ_JAIGNO010000004.1"/>
</dbReference>
<name>A0ABS7JBZ4_9SPHN</name>
<organism evidence="1 2">
    <name type="scientific">Qipengyuania qiaonensis</name>
    <dbReference type="NCBI Taxonomy" id="2867240"/>
    <lineage>
        <taxon>Bacteria</taxon>
        <taxon>Pseudomonadati</taxon>
        <taxon>Pseudomonadota</taxon>
        <taxon>Alphaproteobacteria</taxon>
        <taxon>Sphingomonadales</taxon>
        <taxon>Erythrobacteraceae</taxon>
        <taxon>Qipengyuania</taxon>
    </lineage>
</organism>
<dbReference type="InterPro" id="IPR018727">
    <property type="entry name" value="DUF2267"/>
</dbReference>
<keyword evidence="2" id="KW-1185">Reference proteome</keyword>
<evidence type="ECO:0000313" key="1">
    <source>
        <dbReference type="EMBL" id="MBX7482532.1"/>
    </source>
</evidence>
<protein>
    <submittedName>
        <fullName evidence="1">DUF2267 domain-containing protein</fullName>
    </submittedName>
</protein>
<dbReference type="InterPro" id="IPR038282">
    <property type="entry name" value="DUF2267_sf"/>
</dbReference>
<gene>
    <name evidence="1" type="ORF">K3174_08315</name>
</gene>
<dbReference type="EMBL" id="JAIGNO010000004">
    <property type="protein sequence ID" value="MBX7482532.1"/>
    <property type="molecule type" value="Genomic_DNA"/>
</dbReference>
<comment type="caution">
    <text evidence="1">The sequence shown here is derived from an EMBL/GenBank/DDBJ whole genome shotgun (WGS) entry which is preliminary data.</text>
</comment>
<dbReference type="Pfam" id="PF10025">
    <property type="entry name" value="DUF2267"/>
    <property type="match status" value="1"/>
</dbReference>
<proteinExistence type="predicted"/>
<reference evidence="1 2" key="1">
    <citation type="submission" date="2021-08" db="EMBL/GenBank/DDBJ databases">
        <title>Comparative Genomics Analysis of the Genus Qipengyuania Reveals Extensive Genetic Diversity and Metabolic Versatility, Including the Description of Fifteen Novel Species.</title>
        <authorList>
            <person name="Liu Y."/>
        </authorList>
    </citation>
    <scope>NUCLEOTIDE SEQUENCE [LARGE SCALE GENOMIC DNA]</scope>
    <source>
        <strain evidence="1 2">6D47A</strain>
    </source>
</reference>